<gene>
    <name evidence="2" type="ORF">UFOVP858_55</name>
</gene>
<protein>
    <submittedName>
        <fullName evidence="2">Uncharacterized protein</fullName>
    </submittedName>
</protein>
<evidence type="ECO:0000256" key="1">
    <source>
        <dbReference type="SAM" id="MobiDB-lite"/>
    </source>
</evidence>
<organism evidence="2">
    <name type="scientific">uncultured Caudovirales phage</name>
    <dbReference type="NCBI Taxonomy" id="2100421"/>
    <lineage>
        <taxon>Viruses</taxon>
        <taxon>Duplodnaviria</taxon>
        <taxon>Heunggongvirae</taxon>
        <taxon>Uroviricota</taxon>
        <taxon>Caudoviricetes</taxon>
        <taxon>Peduoviridae</taxon>
        <taxon>Maltschvirus</taxon>
        <taxon>Maltschvirus maltsch</taxon>
    </lineage>
</organism>
<dbReference type="EMBL" id="LR796806">
    <property type="protein sequence ID" value="CAB4167713.1"/>
    <property type="molecule type" value="Genomic_DNA"/>
</dbReference>
<feature type="region of interest" description="Disordered" evidence="1">
    <location>
        <begin position="1"/>
        <end position="73"/>
    </location>
</feature>
<accession>A0A6J5P836</accession>
<reference evidence="2" key="1">
    <citation type="submission" date="2020-04" db="EMBL/GenBank/DDBJ databases">
        <authorList>
            <person name="Chiriac C."/>
            <person name="Salcher M."/>
            <person name="Ghai R."/>
            <person name="Kavagutti S V."/>
        </authorList>
    </citation>
    <scope>NUCLEOTIDE SEQUENCE</scope>
</reference>
<sequence>MKGKVMGVDAANRRKNAKLKVTASGGANPGANLKPLSKLAPKGSIRPRTRSDKEAEDEADAAADRAMKHSQPPKLVYKAAGGAVKKMAMGGKLKMVEKDGKKVPSFAADGVGKMAMGGMCRGMGAAKKGGSYKG</sequence>
<name>A0A6J5P836_9CAUD</name>
<evidence type="ECO:0000313" key="2">
    <source>
        <dbReference type="EMBL" id="CAB4167713.1"/>
    </source>
</evidence>
<proteinExistence type="predicted"/>